<dbReference type="KEGG" id="sfol:H3H32_08985"/>
<reference evidence="2 3" key="1">
    <citation type="submission" date="2020-07" db="EMBL/GenBank/DDBJ databases">
        <title>Spirosoma foliorum sp. nov., isolated from the leaves on the Nejang mountain Korea, Republic of.</title>
        <authorList>
            <person name="Ho H."/>
            <person name="Lee Y.-J."/>
            <person name="Nurcahyanto D.-A."/>
            <person name="Kim S.-G."/>
        </authorList>
    </citation>
    <scope>NUCLEOTIDE SEQUENCE [LARGE SCALE GENOMIC DNA]</scope>
    <source>
        <strain evidence="2 3">PL0136</strain>
    </source>
</reference>
<dbReference type="EMBL" id="CP059732">
    <property type="protein sequence ID" value="QMW05006.1"/>
    <property type="molecule type" value="Genomic_DNA"/>
</dbReference>
<evidence type="ECO:0000256" key="1">
    <source>
        <dbReference type="SAM" id="Phobius"/>
    </source>
</evidence>
<dbReference type="RefSeq" id="WP_182462354.1">
    <property type="nucleotide sequence ID" value="NZ_CP059732.1"/>
</dbReference>
<name>A0A7G5H1L4_9BACT</name>
<feature type="transmembrane region" description="Helical" evidence="1">
    <location>
        <begin position="12"/>
        <end position="32"/>
    </location>
</feature>
<keyword evidence="3" id="KW-1185">Reference proteome</keyword>
<keyword evidence="1" id="KW-0812">Transmembrane</keyword>
<keyword evidence="1" id="KW-0472">Membrane</keyword>
<sequence length="59" mass="6724">MKKLTLSTDLVNAVTFLTLLLIFLWAVSWLLIDYALVFADFIQDKLPSTQALVHWVTVS</sequence>
<dbReference type="Proteomes" id="UP000515369">
    <property type="component" value="Chromosome"/>
</dbReference>
<evidence type="ECO:0000313" key="3">
    <source>
        <dbReference type="Proteomes" id="UP000515369"/>
    </source>
</evidence>
<proteinExistence type="predicted"/>
<evidence type="ECO:0000313" key="2">
    <source>
        <dbReference type="EMBL" id="QMW05006.1"/>
    </source>
</evidence>
<keyword evidence="1" id="KW-1133">Transmembrane helix</keyword>
<gene>
    <name evidence="2" type="ORF">H3H32_08985</name>
</gene>
<organism evidence="2 3">
    <name type="scientific">Spirosoma foliorum</name>
    <dbReference type="NCBI Taxonomy" id="2710596"/>
    <lineage>
        <taxon>Bacteria</taxon>
        <taxon>Pseudomonadati</taxon>
        <taxon>Bacteroidota</taxon>
        <taxon>Cytophagia</taxon>
        <taxon>Cytophagales</taxon>
        <taxon>Cytophagaceae</taxon>
        <taxon>Spirosoma</taxon>
    </lineage>
</organism>
<dbReference type="AlphaFoldDB" id="A0A7G5H1L4"/>
<protein>
    <submittedName>
        <fullName evidence="2">Uncharacterized protein</fullName>
    </submittedName>
</protein>
<accession>A0A7G5H1L4</accession>